<dbReference type="GO" id="GO:0009055">
    <property type="term" value="F:electron transfer activity"/>
    <property type="evidence" value="ECO:0007669"/>
    <property type="project" value="InterPro"/>
</dbReference>
<feature type="domain" description="Electron transfer flavoprotein alpha/beta-subunit N-terminal" evidence="7">
    <location>
        <begin position="16"/>
        <end position="196"/>
    </location>
</feature>
<organism evidence="8 9">
    <name type="scientific">Chlorobium phaeovibrioides</name>
    <dbReference type="NCBI Taxonomy" id="1094"/>
    <lineage>
        <taxon>Bacteria</taxon>
        <taxon>Pseudomonadati</taxon>
        <taxon>Chlorobiota</taxon>
        <taxon>Chlorobiia</taxon>
        <taxon>Chlorobiales</taxon>
        <taxon>Chlorobiaceae</taxon>
        <taxon>Chlorobium/Pelodictyon group</taxon>
        <taxon>Chlorobium</taxon>
    </lineage>
</organism>
<dbReference type="SUPFAM" id="SSF52467">
    <property type="entry name" value="DHS-like NAD/FAD-binding domain"/>
    <property type="match status" value="1"/>
</dbReference>
<dbReference type="Proteomes" id="UP000279908">
    <property type="component" value="Unassembled WGS sequence"/>
</dbReference>
<protein>
    <submittedName>
        <fullName evidence="8">Electron transfer flavoprotein subunit alpha/FixB family protein</fullName>
    </submittedName>
</protein>
<feature type="binding site" evidence="6">
    <location>
        <begin position="244"/>
        <end position="245"/>
    </location>
    <ligand>
        <name>FAD</name>
        <dbReference type="ChEBI" id="CHEBI:57692"/>
    </ligand>
</feature>
<dbReference type="Pfam" id="PF01012">
    <property type="entry name" value="ETF"/>
    <property type="match status" value="1"/>
</dbReference>
<dbReference type="InterPro" id="IPR001308">
    <property type="entry name" value="ETF_a/FixB"/>
</dbReference>
<dbReference type="InterPro" id="IPR018206">
    <property type="entry name" value="ETF_asu_C_CS"/>
</dbReference>
<dbReference type="InterPro" id="IPR029035">
    <property type="entry name" value="DHS-like_NAD/FAD-binding_dom"/>
</dbReference>
<keyword evidence="3" id="KW-0285">Flavoprotein</keyword>
<dbReference type="AlphaFoldDB" id="A0A432AWN8"/>
<dbReference type="Gene3D" id="3.40.50.620">
    <property type="entry name" value="HUPs"/>
    <property type="match status" value="1"/>
</dbReference>
<evidence type="ECO:0000313" key="8">
    <source>
        <dbReference type="EMBL" id="RTY39066.1"/>
    </source>
</evidence>
<dbReference type="InterPro" id="IPR014731">
    <property type="entry name" value="ETF_asu_C"/>
</dbReference>
<feature type="binding site" evidence="6">
    <location>
        <begin position="258"/>
        <end position="262"/>
    </location>
    <ligand>
        <name>FAD</name>
        <dbReference type="ChEBI" id="CHEBI:57692"/>
    </ligand>
</feature>
<evidence type="ECO:0000313" key="9">
    <source>
        <dbReference type="Proteomes" id="UP000279908"/>
    </source>
</evidence>
<dbReference type="InterPro" id="IPR014729">
    <property type="entry name" value="Rossmann-like_a/b/a_fold"/>
</dbReference>
<dbReference type="PANTHER" id="PTHR43153:SF1">
    <property type="entry name" value="ELECTRON TRANSFER FLAVOPROTEIN SUBUNIT ALPHA, MITOCHONDRIAL"/>
    <property type="match status" value="1"/>
</dbReference>
<comment type="cofactor">
    <cofactor evidence="6">
        <name>FAD</name>
        <dbReference type="ChEBI" id="CHEBI:57692"/>
    </cofactor>
    <text evidence="6">Binds 1 FAD per dimer.</text>
</comment>
<dbReference type="SUPFAM" id="SSF52402">
    <property type="entry name" value="Adenine nucleotide alpha hydrolases-like"/>
    <property type="match status" value="1"/>
</dbReference>
<dbReference type="InterPro" id="IPR014730">
    <property type="entry name" value="ETF_a/b_N"/>
</dbReference>
<dbReference type="GO" id="GO:0033539">
    <property type="term" value="P:fatty acid beta-oxidation using acyl-CoA dehydrogenase"/>
    <property type="evidence" value="ECO:0007669"/>
    <property type="project" value="TreeGrafter"/>
</dbReference>
<keyword evidence="2" id="KW-0813">Transport</keyword>
<feature type="binding site" evidence="6">
    <location>
        <begin position="275"/>
        <end position="282"/>
    </location>
    <ligand>
        <name>FAD</name>
        <dbReference type="ChEBI" id="CHEBI:57692"/>
    </ligand>
</feature>
<comment type="caution">
    <text evidence="8">The sequence shown here is derived from an EMBL/GenBank/DDBJ whole genome shotgun (WGS) entry which is preliminary data.</text>
</comment>
<evidence type="ECO:0000256" key="2">
    <source>
        <dbReference type="ARBA" id="ARBA00022448"/>
    </source>
</evidence>
<name>A0A432AWN8_CHLPH</name>
<dbReference type="SMART" id="SM00893">
    <property type="entry name" value="ETF"/>
    <property type="match status" value="1"/>
</dbReference>
<comment type="similarity">
    <text evidence="1">Belongs to the ETF alpha-subunit/FixB family.</text>
</comment>
<dbReference type="PROSITE" id="PS00696">
    <property type="entry name" value="ETF_ALPHA"/>
    <property type="match status" value="1"/>
</dbReference>
<evidence type="ECO:0000256" key="1">
    <source>
        <dbReference type="ARBA" id="ARBA00005817"/>
    </source>
</evidence>
<reference evidence="8 9" key="1">
    <citation type="submission" date="2018-12" db="EMBL/GenBank/DDBJ databases">
        <authorList>
            <person name="Lunina O.N."/>
            <person name="Grouzdev D.S."/>
            <person name="Gorlenko V.M."/>
            <person name="Savvichev A.S."/>
        </authorList>
    </citation>
    <scope>NUCLEOTIDE SEQUENCE [LARGE SCALE GENOMIC DNA]</scope>
    <source>
        <strain evidence="8 9">BrKhr-17</strain>
    </source>
</reference>
<keyword evidence="4 6" id="KW-0274">FAD</keyword>
<proteinExistence type="inferred from homology"/>
<evidence type="ECO:0000256" key="4">
    <source>
        <dbReference type="ARBA" id="ARBA00022827"/>
    </source>
</evidence>
<accession>A0A432AWN8</accession>
<evidence type="ECO:0000259" key="7">
    <source>
        <dbReference type="SMART" id="SM00893"/>
    </source>
</evidence>
<dbReference type="PIRSF" id="PIRSF000089">
    <property type="entry name" value="Electra_flavoP_a"/>
    <property type="match status" value="1"/>
</dbReference>
<gene>
    <name evidence="8" type="ORF">EKD02_02925</name>
</gene>
<dbReference type="Gene3D" id="3.40.50.1220">
    <property type="entry name" value="TPP-binding domain"/>
    <property type="match status" value="1"/>
</dbReference>
<sequence length="333" mass="35207">MSNNTHGAEGQGCSRRLIVLEQREGVLKSTSVDLWHRMQMQCKGSGLSAVLLGPVDKENPSLQLSGPGVIHHACDERLRRYDPRLYRRIIGELFEEGGFSELLFADTALSRDLAPALSVRLGASLLSRCSALPEAGRCHRRLYSGAAEGTFVASSPRAIVTVSPSSILLQPATEFLPDILPLAVPAAAHDDLPSIVRQVVRREGMVDVAEAGVVVAGGRGMGSAEGFALLEELASLFGGAVGASRTVVDEGWRPHGEQIGQTGKSIAPRLYIACGISGAVQHLSGISGAGTVVAINRDSHAPIFEVADFGLVGDVGEVLPEFVAALKEFLKMQ</sequence>
<evidence type="ECO:0000256" key="6">
    <source>
        <dbReference type="PIRSR" id="PIRSR000089-1"/>
    </source>
</evidence>
<dbReference type="RefSeq" id="WP_126383731.1">
    <property type="nucleotide sequence ID" value="NZ_RXYK01000003.1"/>
</dbReference>
<evidence type="ECO:0000256" key="3">
    <source>
        <dbReference type="ARBA" id="ARBA00022630"/>
    </source>
</evidence>
<evidence type="ECO:0000256" key="5">
    <source>
        <dbReference type="ARBA" id="ARBA00022982"/>
    </source>
</evidence>
<dbReference type="PANTHER" id="PTHR43153">
    <property type="entry name" value="ELECTRON TRANSFER FLAVOPROTEIN ALPHA"/>
    <property type="match status" value="1"/>
</dbReference>
<dbReference type="GO" id="GO:0050660">
    <property type="term" value="F:flavin adenine dinucleotide binding"/>
    <property type="evidence" value="ECO:0007669"/>
    <property type="project" value="InterPro"/>
</dbReference>
<feature type="binding site" evidence="6">
    <location>
        <position position="219"/>
    </location>
    <ligand>
        <name>FAD</name>
        <dbReference type="ChEBI" id="CHEBI:57692"/>
    </ligand>
</feature>
<dbReference type="EMBL" id="RXYK01000003">
    <property type="protein sequence ID" value="RTY39066.1"/>
    <property type="molecule type" value="Genomic_DNA"/>
</dbReference>
<keyword evidence="5" id="KW-0249">Electron transport</keyword>
<dbReference type="Pfam" id="PF00766">
    <property type="entry name" value="ETF_alpha"/>
    <property type="match status" value="1"/>
</dbReference>
<feature type="binding site" evidence="6">
    <location>
        <position position="296"/>
    </location>
    <ligand>
        <name>FAD</name>
        <dbReference type="ChEBI" id="CHEBI:57692"/>
    </ligand>
</feature>